<dbReference type="AlphaFoldDB" id="A0A2P2N4I4"/>
<accession>A0A2P2N4I4</accession>
<name>A0A2P2N4I4_RHIMU</name>
<protein>
    <submittedName>
        <fullName evidence="1">Uncharacterized protein</fullName>
    </submittedName>
</protein>
<evidence type="ECO:0000313" key="1">
    <source>
        <dbReference type="EMBL" id="MBX37379.1"/>
    </source>
</evidence>
<dbReference type="EMBL" id="GGEC01056895">
    <property type="protein sequence ID" value="MBX37379.1"/>
    <property type="molecule type" value="Transcribed_RNA"/>
</dbReference>
<reference evidence="1" key="1">
    <citation type="submission" date="2018-02" db="EMBL/GenBank/DDBJ databases">
        <title>Rhizophora mucronata_Transcriptome.</title>
        <authorList>
            <person name="Meera S.P."/>
            <person name="Sreeshan A."/>
            <person name="Augustine A."/>
        </authorList>
    </citation>
    <scope>NUCLEOTIDE SEQUENCE</scope>
    <source>
        <tissue evidence="1">Leaf</tissue>
    </source>
</reference>
<proteinExistence type="predicted"/>
<sequence>MNLFSSFCLLDAAINKRIVGQDYSIENIRKKTEHGINLHSKH</sequence>
<organism evidence="1">
    <name type="scientific">Rhizophora mucronata</name>
    <name type="common">Asiatic mangrove</name>
    <dbReference type="NCBI Taxonomy" id="61149"/>
    <lineage>
        <taxon>Eukaryota</taxon>
        <taxon>Viridiplantae</taxon>
        <taxon>Streptophyta</taxon>
        <taxon>Embryophyta</taxon>
        <taxon>Tracheophyta</taxon>
        <taxon>Spermatophyta</taxon>
        <taxon>Magnoliopsida</taxon>
        <taxon>eudicotyledons</taxon>
        <taxon>Gunneridae</taxon>
        <taxon>Pentapetalae</taxon>
        <taxon>rosids</taxon>
        <taxon>fabids</taxon>
        <taxon>Malpighiales</taxon>
        <taxon>Rhizophoraceae</taxon>
        <taxon>Rhizophora</taxon>
    </lineage>
</organism>